<dbReference type="EMBL" id="FNSH01000001">
    <property type="protein sequence ID" value="SEB47321.1"/>
    <property type="molecule type" value="Genomic_DNA"/>
</dbReference>
<comment type="caution">
    <text evidence="8">The sequence shown here is derived from an EMBL/GenBank/DDBJ whole genome shotgun (WGS) entry which is preliminary data.</text>
</comment>
<organism evidence="8 9">
    <name type="scientific">Atopobium minutum</name>
    <dbReference type="NCBI Taxonomy" id="1381"/>
    <lineage>
        <taxon>Bacteria</taxon>
        <taxon>Bacillati</taxon>
        <taxon>Actinomycetota</taxon>
        <taxon>Coriobacteriia</taxon>
        <taxon>Coriobacteriales</taxon>
        <taxon>Atopobiaceae</taxon>
        <taxon>Atopobium</taxon>
    </lineage>
</organism>
<comment type="similarity">
    <text evidence="2">Belongs to the transpeptidase family.</text>
</comment>
<dbReference type="PANTHER" id="PTHR30627">
    <property type="entry name" value="PEPTIDOGLYCAN D,D-TRANSPEPTIDASE"/>
    <property type="match status" value="1"/>
</dbReference>
<evidence type="ECO:0000313" key="9">
    <source>
        <dbReference type="Proteomes" id="UP000183687"/>
    </source>
</evidence>
<feature type="compositionally biased region" description="Basic and acidic residues" evidence="4">
    <location>
        <begin position="20"/>
        <end position="30"/>
    </location>
</feature>
<dbReference type="Proteomes" id="UP000183687">
    <property type="component" value="Unassembled WGS sequence"/>
</dbReference>
<keyword evidence="3 5" id="KW-0472">Membrane</keyword>
<feature type="transmembrane region" description="Helical" evidence="5">
    <location>
        <begin position="43"/>
        <end position="64"/>
    </location>
</feature>
<accession>A0AB38A557</accession>
<dbReference type="GO" id="GO:0005886">
    <property type="term" value="C:plasma membrane"/>
    <property type="evidence" value="ECO:0007669"/>
    <property type="project" value="TreeGrafter"/>
</dbReference>
<keyword evidence="8" id="KW-0132">Cell division</keyword>
<comment type="subcellular location">
    <subcellularLocation>
        <location evidence="1">Membrane</location>
    </subcellularLocation>
</comment>
<dbReference type="SUPFAM" id="SSF56601">
    <property type="entry name" value="beta-lactamase/transpeptidase-like"/>
    <property type="match status" value="1"/>
</dbReference>
<dbReference type="PANTHER" id="PTHR30627:SF1">
    <property type="entry name" value="PEPTIDOGLYCAN D,D-TRANSPEPTIDASE FTSI"/>
    <property type="match status" value="1"/>
</dbReference>
<sequence>MAGSNRQNGKRRVRGSSYDEAPRTSHKGLESKGPSNSFASTNAFGWLPFIFVGLFLLVVLRLLYLQLIDAPRLSAKAQANHTNVITISGKRGTIYDRNGNVLATSEECQTVYVNPKEVANIETTSQILAQNLGGKQDDYKTVLSKNTTFAYIQRKVDMSVVKQLKEDLKKAKQTGIYYLADTKRVYPYGALAGQILGVVGTDGNGLTGLELYYDKILSGTDGQMTMEVGADGTPIAGGASQITEAKNGQDIVLSLDANVQQVAENKITEAIETYGAESGMVMVTDPKSGEILAACSTPLLNITDPASYTNDQLAFKMVSSSYEPGSMFKVLTMSIAIDNGTLTPDSVLTVPAGVKVGDDTVRDDDGRDYTMDMTLTEILRRSSNTGAILVGRASGADAFAEGVEKFGIGSKTGIDYPGEVEGLVTKRSEYTGATLGAMSFGQATSMPMVQMVRAIGAVANKGVLTTPHFLISQGGEKVDWSSSNKQVISEDTAQKMTKMMQVVVDKGTGVAGKVDGYAVAGKTGTGEQAGENGYKENVYLSSLIGFANADDPAVMVYVGLNGTSYLASSSAAPVFSSIMSEALSDMGVQPVS</sequence>
<feature type="domain" description="Penicillin-binding protein dimerisation" evidence="7">
    <location>
        <begin position="87"/>
        <end position="235"/>
    </location>
</feature>
<evidence type="ECO:0000313" key="8">
    <source>
        <dbReference type="EMBL" id="SEB47321.1"/>
    </source>
</evidence>
<dbReference type="GO" id="GO:0071555">
    <property type="term" value="P:cell wall organization"/>
    <property type="evidence" value="ECO:0007669"/>
    <property type="project" value="TreeGrafter"/>
</dbReference>
<evidence type="ECO:0000256" key="2">
    <source>
        <dbReference type="ARBA" id="ARBA00007171"/>
    </source>
</evidence>
<dbReference type="InterPro" id="IPR005311">
    <property type="entry name" value="PBP_dimer"/>
</dbReference>
<reference evidence="8 9" key="1">
    <citation type="submission" date="2016-10" db="EMBL/GenBank/DDBJ databases">
        <authorList>
            <person name="Varghese N."/>
            <person name="Submissions S."/>
        </authorList>
    </citation>
    <scope>NUCLEOTIDE SEQUENCE [LARGE SCALE GENOMIC DNA]</scope>
    <source>
        <strain evidence="8 9">DSM 20586</strain>
    </source>
</reference>
<dbReference type="SUPFAM" id="SSF56519">
    <property type="entry name" value="Penicillin binding protein dimerisation domain"/>
    <property type="match status" value="1"/>
</dbReference>
<evidence type="ECO:0000256" key="4">
    <source>
        <dbReference type="SAM" id="MobiDB-lite"/>
    </source>
</evidence>
<dbReference type="InterPro" id="IPR012338">
    <property type="entry name" value="Beta-lactam/transpept-like"/>
</dbReference>
<feature type="domain" description="Penicillin-binding protein transpeptidase" evidence="6">
    <location>
        <begin position="279"/>
        <end position="579"/>
    </location>
</feature>
<dbReference type="GO" id="GO:0008658">
    <property type="term" value="F:penicillin binding"/>
    <property type="evidence" value="ECO:0007669"/>
    <property type="project" value="InterPro"/>
</dbReference>
<dbReference type="InterPro" id="IPR001460">
    <property type="entry name" value="PCN-bd_Tpept"/>
</dbReference>
<dbReference type="Gene3D" id="3.30.450.330">
    <property type="match status" value="1"/>
</dbReference>
<keyword evidence="5" id="KW-1133">Transmembrane helix</keyword>
<evidence type="ECO:0000256" key="5">
    <source>
        <dbReference type="SAM" id="Phobius"/>
    </source>
</evidence>
<feature type="region of interest" description="Disordered" evidence="4">
    <location>
        <begin position="1"/>
        <end position="35"/>
    </location>
</feature>
<dbReference type="AlphaFoldDB" id="A0AB38A557"/>
<keyword evidence="8" id="KW-0131">Cell cycle</keyword>
<proteinExistence type="inferred from homology"/>
<name>A0AB38A557_9ACTN</name>
<dbReference type="Pfam" id="PF03717">
    <property type="entry name" value="PBP_dimer"/>
    <property type="match status" value="1"/>
</dbReference>
<evidence type="ECO:0000256" key="3">
    <source>
        <dbReference type="ARBA" id="ARBA00023136"/>
    </source>
</evidence>
<dbReference type="Gene3D" id="3.40.710.10">
    <property type="entry name" value="DD-peptidase/beta-lactamase superfamily"/>
    <property type="match status" value="1"/>
</dbReference>
<protein>
    <submittedName>
        <fullName evidence="8">Cell division protein FtsI (Penicillin-binding protein 3)</fullName>
    </submittedName>
</protein>
<dbReference type="InterPro" id="IPR036138">
    <property type="entry name" value="PBP_dimer_sf"/>
</dbReference>
<dbReference type="GO" id="GO:0051301">
    <property type="term" value="P:cell division"/>
    <property type="evidence" value="ECO:0007669"/>
    <property type="project" value="UniProtKB-KW"/>
</dbReference>
<dbReference type="Gene3D" id="3.90.1310.10">
    <property type="entry name" value="Penicillin-binding protein 2a (Domain 2)"/>
    <property type="match status" value="1"/>
</dbReference>
<dbReference type="RefSeq" id="WP_002563485.1">
    <property type="nucleotide sequence ID" value="NZ_CALJSN010000006.1"/>
</dbReference>
<dbReference type="InterPro" id="IPR050515">
    <property type="entry name" value="Beta-lactam/transpept"/>
</dbReference>
<dbReference type="Pfam" id="PF00905">
    <property type="entry name" value="Transpeptidase"/>
    <property type="match status" value="1"/>
</dbReference>
<keyword evidence="5" id="KW-0812">Transmembrane</keyword>
<gene>
    <name evidence="8" type="ORF">SAMN04489746_0336</name>
</gene>
<evidence type="ECO:0000256" key="1">
    <source>
        <dbReference type="ARBA" id="ARBA00004370"/>
    </source>
</evidence>
<evidence type="ECO:0000259" key="6">
    <source>
        <dbReference type="Pfam" id="PF00905"/>
    </source>
</evidence>
<evidence type="ECO:0000259" key="7">
    <source>
        <dbReference type="Pfam" id="PF03717"/>
    </source>
</evidence>